<gene>
    <name evidence="2" type="ORF">G7034_01990</name>
</gene>
<sequence length="394" mass="43989">MGSNKNKKGKKTIKYDRSDRSKPYLNVLDFLAEEKTFLSIVLGGLILAAAVTFNANAAMWLGFFFAAYAAVANDSIQSLGTFIESNKARQWWILWLYIGGIFVVTVTVSFILYDGDVTFQRLMTLNEDGTKAFPHPVEDLGQSFSFFQIIAPLVLLILTRLKMPVSTTFLLLSVFSATSSGITEVVVKSLKGYGIAFILSFAIWYFSYNLIRKHFKSRKHHKAWSAVQWIVSGSLWAVWVMQDGANIAVYLPRQLNVTQFLIFTLTIFAGLGLLFYLRGDKIQEVVSKKSRISDIRAATLVDFSYVILLIYKLFISTVPLSTTWVFLGIIGGREIAISLARHKKGKKHKKKAGKLILSDFSKAMAGLIISVALAAAANKGIREDIFQSILSLFN</sequence>
<feature type="transmembrane region" description="Helical" evidence="1">
    <location>
        <begin position="193"/>
        <end position="211"/>
    </location>
</feature>
<feature type="transmembrane region" description="Helical" evidence="1">
    <location>
        <begin position="223"/>
        <end position="240"/>
    </location>
</feature>
<evidence type="ECO:0008006" key="4">
    <source>
        <dbReference type="Google" id="ProtNLM"/>
    </source>
</evidence>
<feature type="transmembrane region" description="Helical" evidence="1">
    <location>
        <begin position="91"/>
        <end position="113"/>
    </location>
</feature>
<feature type="transmembrane region" description="Helical" evidence="1">
    <location>
        <begin position="297"/>
        <end position="315"/>
    </location>
</feature>
<feature type="transmembrane region" description="Helical" evidence="1">
    <location>
        <begin position="168"/>
        <end position="187"/>
    </location>
</feature>
<protein>
    <recommendedName>
        <fullName evidence="4">Phosphate/sulfate permease</fullName>
    </recommendedName>
</protein>
<feature type="transmembrane region" description="Helical" evidence="1">
    <location>
        <begin position="37"/>
        <end position="70"/>
    </location>
</feature>
<dbReference type="RefSeq" id="WP_166399289.1">
    <property type="nucleotide sequence ID" value="NZ_JAANAS010000013.1"/>
</dbReference>
<feature type="transmembrane region" description="Helical" evidence="1">
    <location>
        <begin position="321"/>
        <end position="340"/>
    </location>
</feature>
<accession>A0A967AC97</accession>
<comment type="caution">
    <text evidence="2">The sequence shown here is derived from an EMBL/GenBank/DDBJ whole genome shotgun (WGS) entry which is preliminary data.</text>
</comment>
<evidence type="ECO:0000313" key="3">
    <source>
        <dbReference type="Proteomes" id="UP000643701"/>
    </source>
</evidence>
<feature type="transmembrane region" description="Helical" evidence="1">
    <location>
        <begin position="360"/>
        <end position="377"/>
    </location>
</feature>
<dbReference type="EMBL" id="JAANAS010000013">
    <property type="protein sequence ID" value="NGZ89020.1"/>
    <property type="molecule type" value="Genomic_DNA"/>
</dbReference>
<feature type="transmembrane region" description="Helical" evidence="1">
    <location>
        <begin position="143"/>
        <end position="161"/>
    </location>
</feature>
<proteinExistence type="predicted"/>
<dbReference type="Proteomes" id="UP000643701">
    <property type="component" value="Unassembled WGS sequence"/>
</dbReference>
<keyword evidence="1" id="KW-0812">Transmembrane</keyword>
<dbReference type="AlphaFoldDB" id="A0A967AC97"/>
<evidence type="ECO:0000256" key="1">
    <source>
        <dbReference type="SAM" id="Phobius"/>
    </source>
</evidence>
<keyword evidence="1" id="KW-1133">Transmembrane helix</keyword>
<reference evidence="2" key="1">
    <citation type="submission" date="2020-03" db="EMBL/GenBank/DDBJ databases">
        <title>Psychroflexus Maritimus sp. nov., isolate from marine sediment.</title>
        <authorList>
            <person name="Zhong Y.-L."/>
        </authorList>
    </citation>
    <scope>NUCLEOTIDE SEQUENCE</scope>
    <source>
        <strain evidence="2">C1</strain>
    </source>
</reference>
<organism evidence="2 3">
    <name type="scientific">Psychroflexus maritimus</name>
    <dbReference type="NCBI Taxonomy" id="2714865"/>
    <lineage>
        <taxon>Bacteria</taxon>
        <taxon>Pseudomonadati</taxon>
        <taxon>Bacteroidota</taxon>
        <taxon>Flavobacteriia</taxon>
        <taxon>Flavobacteriales</taxon>
        <taxon>Flavobacteriaceae</taxon>
        <taxon>Psychroflexus</taxon>
    </lineage>
</organism>
<feature type="transmembrane region" description="Helical" evidence="1">
    <location>
        <begin position="260"/>
        <end position="277"/>
    </location>
</feature>
<keyword evidence="3" id="KW-1185">Reference proteome</keyword>
<keyword evidence="1" id="KW-0472">Membrane</keyword>
<evidence type="ECO:0000313" key="2">
    <source>
        <dbReference type="EMBL" id="NGZ89020.1"/>
    </source>
</evidence>
<name>A0A967AC97_9FLAO</name>